<dbReference type="Proteomes" id="UP000695022">
    <property type="component" value="Unplaced"/>
</dbReference>
<comment type="caution">
    <text evidence="6">Lacks conserved residue(s) required for the propagation of feature annotation.</text>
</comment>
<reference evidence="8" key="1">
    <citation type="submission" date="2025-08" db="UniProtKB">
        <authorList>
            <consortium name="RefSeq"/>
        </authorList>
    </citation>
    <scope>IDENTIFICATION</scope>
</reference>
<evidence type="ECO:0000256" key="1">
    <source>
        <dbReference type="ARBA" id="ARBA00004141"/>
    </source>
</evidence>
<feature type="transmembrane region" description="Helical" evidence="6">
    <location>
        <begin position="94"/>
        <end position="118"/>
    </location>
</feature>
<feature type="transmembrane region" description="Helical" evidence="6">
    <location>
        <begin position="48"/>
        <end position="71"/>
    </location>
</feature>
<sequence>MGQSSEGFSQKVVADVMGTWREIGYMSACAIGVALGMVIFLRIFAGLVIWLIVIVFTCAALGTTGFVWYIWYEENAKLDLVPKADRTPEQEKALLYWFIYACVASGITAIFMLIVLVLRKRIALVVALFKEAGKAVGSMPLLLLQPLWTILALGSAIGGVGFIFLYVLTADEAVIDADDDTVTFVPEQQMWASDCALIHYTNRD</sequence>
<feature type="transmembrane region" description="Helical" evidence="6">
    <location>
        <begin position="23"/>
        <end position="41"/>
    </location>
</feature>
<dbReference type="GeneID" id="106805503"/>
<dbReference type="PANTHER" id="PTHR12385">
    <property type="entry name" value="CHOLINE TRANSPORTER-LIKE (SLC FAMILY 44)"/>
    <property type="match status" value="1"/>
</dbReference>
<accession>A0ABM1DRN6</accession>
<proteinExistence type="inferred from homology"/>
<evidence type="ECO:0000256" key="3">
    <source>
        <dbReference type="ARBA" id="ARBA00022692"/>
    </source>
</evidence>
<comment type="similarity">
    <text evidence="2 6">Belongs to the CTL (choline transporter-like) family.</text>
</comment>
<evidence type="ECO:0000256" key="4">
    <source>
        <dbReference type="ARBA" id="ARBA00022989"/>
    </source>
</evidence>
<keyword evidence="5 6" id="KW-0472">Membrane</keyword>
<dbReference type="RefSeq" id="XP_014662607.1">
    <property type="nucleotide sequence ID" value="XM_014807121.1"/>
</dbReference>
<dbReference type="Pfam" id="PF04515">
    <property type="entry name" value="Choline_transpo"/>
    <property type="match status" value="1"/>
</dbReference>
<keyword evidence="3 6" id="KW-0812">Transmembrane</keyword>
<comment type="function">
    <text evidence="6">Choline transporter.</text>
</comment>
<dbReference type="PANTHER" id="PTHR12385:SF96">
    <property type="entry name" value="CHOLINE TRANSPORTER-LIKE PROTEIN"/>
    <property type="match status" value="1"/>
</dbReference>
<evidence type="ECO:0000256" key="5">
    <source>
        <dbReference type="ARBA" id="ARBA00023136"/>
    </source>
</evidence>
<feature type="transmembrane region" description="Helical" evidence="6">
    <location>
        <begin position="139"/>
        <end position="168"/>
    </location>
</feature>
<gene>
    <name evidence="8" type="primary">LOC106805503</name>
</gene>
<evidence type="ECO:0000256" key="6">
    <source>
        <dbReference type="RuleBase" id="RU368066"/>
    </source>
</evidence>
<dbReference type="InterPro" id="IPR007603">
    <property type="entry name" value="Choline_transptr-like"/>
</dbReference>
<keyword evidence="4 6" id="KW-1133">Transmembrane helix</keyword>
<keyword evidence="7" id="KW-1185">Reference proteome</keyword>
<comment type="subcellular location">
    <subcellularLocation>
        <location evidence="6">Cell membrane</location>
        <topology evidence="6">Multi-pass membrane protein</topology>
    </subcellularLocation>
    <subcellularLocation>
        <location evidence="1">Membrane</location>
        <topology evidence="1">Multi-pass membrane protein</topology>
    </subcellularLocation>
</comment>
<organism evidence="7 8">
    <name type="scientific">Priapulus caudatus</name>
    <name type="common">Priapulid worm</name>
    <dbReference type="NCBI Taxonomy" id="37621"/>
    <lineage>
        <taxon>Eukaryota</taxon>
        <taxon>Metazoa</taxon>
        <taxon>Ecdysozoa</taxon>
        <taxon>Scalidophora</taxon>
        <taxon>Priapulida</taxon>
        <taxon>Priapulimorpha</taxon>
        <taxon>Priapulimorphida</taxon>
        <taxon>Priapulidae</taxon>
        <taxon>Priapulus</taxon>
    </lineage>
</organism>
<evidence type="ECO:0000313" key="7">
    <source>
        <dbReference type="Proteomes" id="UP000695022"/>
    </source>
</evidence>
<name>A0ABM1DRN6_PRICU</name>
<evidence type="ECO:0000256" key="2">
    <source>
        <dbReference type="ARBA" id="ARBA00007168"/>
    </source>
</evidence>
<protein>
    <recommendedName>
        <fullName evidence="6">Choline transporter-like protein</fullName>
    </recommendedName>
</protein>
<evidence type="ECO:0000313" key="8">
    <source>
        <dbReference type="RefSeq" id="XP_014662607.1"/>
    </source>
</evidence>